<dbReference type="Pfam" id="PF01230">
    <property type="entry name" value="HIT"/>
    <property type="match status" value="1"/>
</dbReference>
<evidence type="ECO:0000313" key="3">
    <source>
        <dbReference type="Proteomes" id="UP000059680"/>
    </source>
</evidence>
<dbReference type="Gramene" id="Os01t0813000-01">
    <property type="protein sequence ID" value="Os01t0813000-01"/>
    <property type="gene ID" value="Os01g0813000"/>
</dbReference>
<protein>
    <submittedName>
        <fullName evidence="2">Os01g0813000 protein</fullName>
    </submittedName>
</protein>
<dbReference type="AlphaFoldDB" id="A0A0N7KDY2"/>
<dbReference type="PaxDb" id="39947-A0A0N7KDY2"/>
<reference evidence="2 3" key="3">
    <citation type="journal article" date="2013" name="Rice">
        <title>Improvement of the Oryza sativa Nipponbare reference genome using next generation sequence and optical map data.</title>
        <authorList>
            <person name="Kawahara Y."/>
            <person name="de la Bastide M."/>
            <person name="Hamilton J.P."/>
            <person name="Kanamori H."/>
            <person name="McCombie W.R."/>
            <person name="Ouyang S."/>
            <person name="Schwartz D.C."/>
            <person name="Tanaka T."/>
            <person name="Wu J."/>
            <person name="Zhou S."/>
            <person name="Childs K.L."/>
            <person name="Davidson R.M."/>
            <person name="Lin H."/>
            <person name="Quesada-Ocampo L."/>
            <person name="Vaillancourt B."/>
            <person name="Sakai H."/>
            <person name="Lee S.S."/>
            <person name="Kim J."/>
            <person name="Numa H."/>
            <person name="Itoh T."/>
            <person name="Buell C.R."/>
            <person name="Matsumoto T."/>
        </authorList>
    </citation>
    <scope>NUCLEOTIDE SEQUENCE [LARGE SCALE GENOMIC DNA]</scope>
    <source>
        <strain evidence="3">cv. Nipponbare</strain>
    </source>
</reference>
<gene>
    <name evidence="2" type="ordered locus">Os01g0813000</name>
    <name evidence="2" type="ORF">OSNPB_010813000</name>
</gene>
<dbReference type="InterPro" id="IPR011146">
    <property type="entry name" value="HIT-like"/>
</dbReference>
<feature type="non-terminal residue" evidence="2">
    <location>
        <position position="1"/>
    </location>
</feature>
<keyword evidence="3" id="KW-1185">Reference proteome</keyword>
<dbReference type="Proteomes" id="UP000059680">
    <property type="component" value="Chromosome 1"/>
</dbReference>
<dbReference type="STRING" id="39947.A0A0N7KDY2"/>
<organism evidence="2 3">
    <name type="scientific">Oryza sativa subsp. japonica</name>
    <name type="common">Rice</name>
    <dbReference type="NCBI Taxonomy" id="39947"/>
    <lineage>
        <taxon>Eukaryota</taxon>
        <taxon>Viridiplantae</taxon>
        <taxon>Streptophyta</taxon>
        <taxon>Embryophyta</taxon>
        <taxon>Tracheophyta</taxon>
        <taxon>Spermatophyta</taxon>
        <taxon>Magnoliopsida</taxon>
        <taxon>Liliopsida</taxon>
        <taxon>Poales</taxon>
        <taxon>Poaceae</taxon>
        <taxon>BOP clade</taxon>
        <taxon>Oryzoideae</taxon>
        <taxon>Oryzeae</taxon>
        <taxon>Oryzinae</taxon>
        <taxon>Oryza</taxon>
        <taxon>Oryza sativa</taxon>
    </lineage>
</organism>
<dbReference type="EMBL" id="AP014957">
    <property type="protein sequence ID" value="BAS74889.1"/>
    <property type="molecule type" value="Genomic_DNA"/>
</dbReference>
<sequence>ILSVQTLAFRDISPQAPVHIIIIPKVKDGLSRLSKVLSFILSFKHRNGFYLVDSILNSSYVKFTVSYVPSSLE</sequence>
<proteinExistence type="predicted"/>
<reference evidence="2 3" key="2">
    <citation type="journal article" date="2013" name="Plant Cell Physiol.">
        <title>Rice Annotation Project Database (RAP-DB): an integrative and interactive database for rice genomics.</title>
        <authorList>
            <person name="Sakai H."/>
            <person name="Lee S.S."/>
            <person name="Tanaka T."/>
            <person name="Numa H."/>
            <person name="Kim J."/>
            <person name="Kawahara Y."/>
            <person name="Wakimoto H."/>
            <person name="Yang C.C."/>
            <person name="Iwamoto M."/>
            <person name="Abe T."/>
            <person name="Yamada Y."/>
            <person name="Muto A."/>
            <person name="Inokuchi H."/>
            <person name="Ikemura T."/>
            <person name="Matsumoto T."/>
            <person name="Sasaki T."/>
            <person name="Itoh T."/>
        </authorList>
    </citation>
    <scope>NUCLEOTIDE SEQUENCE [LARGE SCALE GENOMIC DNA]</scope>
    <source>
        <strain evidence="3">cv. Nipponbare</strain>
    </source>
</reference>
<dbReference type="SMR" id="A0A0N7KDY2"/>
<dbReference type="SUPFAM" id="SSF54197">
    <property type="entry name" value="HIT-like"/>
    <property type="match status" value="1"/>
</dbReference>
<evidence type="ECO:0000313" key="2">
    <source>
        <dbReference type="EMBL" id="BAS74889.1"/>
    </source>
</evidence>
<name>A0A0N7KDY2_ORYSJ</name>
<accession>A0A0N7KDY2</accession>
<dbReference type="InterPro" id="IPR036265">
    <property type="entry name" value="HIT-like_sf"/>
</dbReference>
<dbReference type="GO" id="GO:0047627">
    <property type="term" value="F:adenylylsulfatase activity"/>
    <property type="evidence" value="ECO:0007669"/>
    <property type="project" value="UniProtKB-ARBA"/>
</dbReference>
<evidence type="ECO:0000259" key="1">
    <source>
        <dbReference type="Pfam" id="PF01230"/>
    </source>
</evidence>
<dbReference type="InParanoid" id="A0A0N7KDY2"/>
<feature type="domain" description="HIT" evidence="1">
    <location>
        <begin position="6"/>
        <end position="35"/>
    </location>
</feature>
<reference evidence="3" key="1">
    <citation type="journal article" date="2005" name="Nature">
        <title>The map-based sequence of the rice genome.</title>
        <authorList>
            <consortium name="International rice genome sequencing project (IRGSP)"/>
            <person name="Matsumoto T."/>
            <person name="Wu J."/>
            <person name="Kanamori H."/>
            <person name="Katayose Y."/>
            <person name="Fujisawa M."/>
            <person name="Namiki N."/>
            <person name="Mizuno H."/>
            <person name="Yamamoto K."/>
            <person name="Antonio B.A."/>
            <person name="Baba T."/>
            <person name="Sakata K."/>
            <person name="Nagamura Y."/>
            <person name="Aoki H."/>
            <person name="Arikawa K."/>
            <person name="Arita K."/>
            <person name="Bito T."/>
            <person name="Chiden Y."/>
            <person name="Fujitsuka N."/>
            <person name="Fukunaka R."/>
            <person name="Hamada M."/>
            <person name="Harada C."/>
            <person name="Hayashi A."/>
            <person name="Hijishita S."/>
            <person name="Honda M."/>
            <person name="Hosokawa S."/>
            <person name="Ichikawa Y."/>
            <person name="Idonuma A."/>
            <person name="Iijima M."/>
            <person name="Ikeda M."/>
            <person name="Ikeno M."/>
            <person name="Ito K."/>
            <person name="Ito S."/>
            <person name="Ito T."/>
            <person name="Ito Y."/>
            <person name="Ito Y."/>
            <person name="Iwabuchi A."/>
            <person name="Kamiya K."/>
            <person name="Karasawa W."/>
            <person name="Kurita K."/>
            <person name="Katagiri S."/>
            <person name="Kikuta A."/>
            <person name="Kobayashi H."/>
            <person name="Kobayashi N."/>
            <person name="Machita K."/>
            <person name="Maehara T."/>
            <person name="Masukawa M."/>
            <person name="Mizubayashi T."/>
            <person name="Mukai Y."/>
            <person name="Nagasaki H."/>
            <person name="Nagata Y."/>
            <person name="Naito S."/>
            <person name="Nakashima M."/>
            <person name="Nakama Y."/>
            <person name="Nakamichi Y."/>
            <person name="Nakamura M."/>
            <person name="Meguro A."/>
            <person name="Negishi M."/>
            <person name="Ohta I."/>
            <person name="Ohta T."/>
            <person name="Okamoto M."/>
            <person name="Ono N."/>
            <person name="Saji S."/>
            <person name="Sakaguchi M."/>
            <person name="Sakai K."/>
            <person name="Shibata M."/>
            <person name="Shimokawa T."/>
            <person name="Song J."/>
            <person name="Takazaki Y."/>
            <person name="Terasawa K."/>
            <person name="Tsugane M."/>
            <person name="Tsuji K."/>
            <person name="Ueda S."/>
            <person name="Waki K."/>
            <person name="Yamagata H."/>
            <person name="Yamamoto M."/>
            <person name="Yamamoto S."/>
            <person name="Yamane H."/>
            <person name="Yoshiki S."/>
            <person name="Yoshihara R."/>
            <person name="Yukawa K."/>
            <person name="Zhong H."/>
            <person name="Yano M."/>
            <person name="Yuan Q."/>
            <person name="Ouyang S."/>
            <person name="Liu J."/>
            <person name="Jones K.M."/>
            <person name="Gansberger K."/>
            <person name="Moffat K."/>
            <person name="Hill J."/>
            <person name="Bera J."/>
            <person name="Fadrosh D."/>
            <person name="Jin S."/>
            <person name="Johri S."/>
            <person name="Kim M."/>
            <person name="Overton L."/>
            <person name="Reardon M."/>
            <person name="Tsitrin T."/>
            <person name="Vuong H."/>
            <person name="Weaver B."/>
            <person name="Ciecko A."/>
            <person name="Tallon L."/>
            <person name="Jackson J."/>
            <person name="Pai G."/>
            <person name="Aken S.V."/>
            <person name="Utterback T."/>
            <person name="Reidmuller S."/>
            <person name="Feldblyum T."/>
            <person name="Hsiao J."/>
            <person name="Zismann V."/>
            <person name="Iobst S."/>
            <person name="de Vazeille A.R."/>
            <person name="Buell C.R."/>
            <person name="Ying K."/>
            <person name="Li Y."/>
            <person name="Lu T."/>
            <person name="Huang Y."/>
            <person name="Zhao Q."/>
            <person name="Feng Q."/>
            <person name="Zhang L."/>
            <person name="Zhu J."/>
            <person name="Weng Q."/>
            <person name="Mu J."/>
            <person name="Lu Y."/>
            <person name="Fan D."/>
            <person name="Liu Y."/>
            <person name="Guan J."/>
            <person name="Zhang Y."/>
            <person name="Yu S."/>
            <person name="Liu X."/>
            <person name="Zhang Y."/>
            <person name="Hong G."/>
            <person name="Han B."/>
            <person name="Choisne N."/>
            <person name="Demange N."/>
            <person name="Orjeda G."/>
            <person name="Samain S."/>
            <person name="Cattolico L."/>
            <person name="Pelletier E."/>
            <person name="Couloux A."/>
            <person name="Segurens B."/>
            <person name="Wincker P."/>
            <person name="D'Hont A."/>
            <person name="Scarpelli C."/>
            <person name="Weissenbach J."/>
            <person name="Salanoubat M."/>
            <person name="Quetier F."/>
            <person name="Yu Y."/>
            <person name="Kim H.R."/>
            <person name="Rambo T."/>
            <person name="Currie J."/>
            <person name="Collura K."/>
            <person name="Luo M."/>
            <person name="Yang T."/>
            <person name="Ammiraju J.S.S."/>
            <person name="Engler F."/>
            <person name="Soderlund C."/>
            <person name="Wing R.A."/>
            <person name="Palmer L.E."/>
            <person name="de la Bastide M."/>
            <person name="Spiegel L."/>
            <person name="Nascimento L."/>
            <person name="Zutavern T."/>
            <person name="O'Shaughnessy A."/>
            <person name="Dike S."/>
            <person name="Dedhia N."/>
            <person name="Preston R."/>
            <person name="Balija V."/>
            <person name="McCombie W.R."/>
            <person name="Chow T."/>
            <person name="Chen H."/>
            <person name="Chung M."/>
            <person name="Chen C."/>
            <person name="Shaw J."/>
            <person name="Wu H."/>
            <person name="Hsiao K."/>
            <person name="Chao Y."/>
            <person name="Chu M."/>
            <person name="Cheng C."/>
            <person name="Hour A."/>
            <person name="Lee P."/>
            <person name="Lin S."/>
            <person name="Lin Y."/>
            <person name="Liou J."/>
            <person name="Liu S."/>
            <person name="Hsing Y."/>
            <person name="Raghuvanshi S."/>
            <person name="Mohanty A."/>
            <person name="Bharti A.K."/>
            <person name="Gaur A."/>
            <person name="Gupta V."/>
            <person name="Kumar D."/>
            <person name="Ravi V."/>
            <person name="Vij S."/>
            <person name="Kapur A."/>
            <person name="Khurana P."/>
            <person name="Khurana P."/>
            <person name="Khurana J.P."/>
            <person name="Tyagi A.K."/>
            <person name="Gaikwad K."/>
            <person name="Singh A."/>
            <person name="Dalal V."/>
            <person name="Srivastava S."/>
            <person name="Dixit A."/>
            <person name="Pal A.K."/>
            <person name="Ghazi I.A."/>
            <person name="Yadav M."/>
            <person name="Pandit A."/>
            <person name="Bhargava A."/>
            <person name="Sureshbabu K."/>
            <person name="Batra K."/>
            <person name="Sharma T.R."/>
            <person name="Mohapatra T."/>
            <person name="Singh N.K."/>
            <person name="Messing J."/>
            <person name="Nelson A.B."/>
            <person name="Fuks G."/>
            <person name="Kavchok S."/>
            <person name="Keizer G."/>
            <person name="Linton E."/>
            <person name="Llaca V."/>
            <person name="Song R."/>
            <person name="Tanyolac B."/>
            <person name="Young S."/>
            <person name="Ho-Il K."/>
            <person name="Hahn J.H."/>
            <person name="Sangsakoo G."/>
            <person name="Vanavichit A."/>
            <person name="de Mattos Luiz.A.T."/>
            <person name="Zimmer P.D."/>
            <person name="Malone G."/>
            <person name="Dellagostin O."/>
            <person name="de Oliveira A.C."/>
            <person name="Bevan M."/>
            <person name="Bancroft I."/>
            <person name="Minx P."/>
            <person name="Cordum H."/>
            <person name="Wilson R."/>
            <person name="Cheng Z."/>
            <person name="Jin W."/>
            <person name="Jiang J."/>
            <person name="Leong S.A."/>
            <person name="Iwama H."/>
            <person name="Gojobori T."/>
            <person name="Itoh T."/>
            <person name="Niimura Y."/>
            <person name="Fujii Y."/>
            <person name="Habara T."/>
            <person name="Sakai H."/>
            <person name="Sato Y."/>
            <person name="Wilson G."/>
            <person name="Kumar K."/>
            <person name="McCouch S."/>
            <person name="Juretic N."/>
            <person name="Hoen D."/>
            <person name="Wright S."/>
            <person name="Bruskiewich R."/>
            <person name="Bureau T."/>
            <person name="Miyao A."/>
            <person name="Hirochika H."/>
            <person name="Nishikawa T."/>
            <person name="Kadowaki K."/>
            <person name="Sugiura M."/>
            <person name="Burr B."/>
            <person name="Sasaki T."/>
        </authorList>
    </citation>
    <scope>NUCLEOTIDE SEQUENCE [LARGE SCALE GENOMIC DNA]</scope>
    <source>
        <strain evidence="3">cv. Nipponbare</strain>
    </source>
</reference>